<feature type="domain" description="MobA-like NTP transferase" evidence="2">
    <location>
        <begin position="7"/>
        <end position="146"/>
    </location>
</feature>
<dbReference type="RefSeq" id="WP_168921572.1">
    <property type="nucleotide sequence ID" value="NZ_CP051461.1"/>
</dbReference>
<dbReference type="Pfam" id="PF12804">
    <property type="entry name" value="NTP_transf_3"/>
    <property type="match status" value="1"/>
</dbReference>
<reference evidence="3 4" key="1">
    <citation type="submission" date="2020-04" db="EMBL/GenBank/DDBJ databases">
        <title>Complete genome of a Psychrophilic, Marine, Gas Vacuolate Bacterium Polaromonas vacuolata KCTC 22033T.</title>
        <authorList>
            <person name="Hwang K."/>
            <person name="Kim K.M."/>
        </authorList>
    </citation>
    <scope>NUCLEOTIDE SEQUENCE [LARGE SCALE GENOMIC DNA]</scope>
    <source>
        <strain evidence="3 4">KCTC 22033</strain>
    </source>
</reference>
<dbReference type="Proteomes" id="UP000502041">
    <property type="component" value="Chromosome"/>
</dbReference>
<sequence length="198" mass="20615">MPQRPTVIILAAGRGERFAASGGKLHKLQALIAGKPVLEHVLDAVRASSLDWHLVQADASRPGMGDSIAAGVAATAKAAGWLILPGDLPLIRSQSLLQIADYAKAAVVVPLYQGKRGHPVRFASECLDQLLALRGAEGAASVVKTQALLNAVAFLVLDDVGLVSDVDTLADLENVQALFNQLPAPTACPTPRPQSPAI</sequence>
<dbReference type="GO" id="GO:0016779">
    <property type="term" value="F:nucleotidyltransferase activity"/>
    <property type="evidence" value="ECO:0007669"/>
    <property type="project" value="UniProtKB-ARBA"/>
</dbReference>
<evidence type="ECO:0000256" key="1">
    <source>
        <dbReference type="ARBA" id="ARBA00022842"/>
    </source>
</evidence>
<dbReference type="SUPFAM" id="SSF53448">
    <property type="entry name" value="Nucleotide-diphospho-sugar transferases"/>
    <property type="match status" value="1"/>
</dbReference>
<keyword evidence="4" id="KW-1185">Reference proteome</keyword>
<dbReference type="KEGG" id="pvac:HC248_01035"/>
<evidence type="ECO:0000313" key="3">
    <source>
        <dbReference type="EMBL" id="QJC55753.1"/>
    </source>
</evidence>
<keyword evidence="1" id="KW-0460">Magnesium</keyword>
<dbReference type="InterPro" id="IPR029044">
    <property type="entry name" value="Nucleotide-diphossugar_trans"/>
</dbReference>
<dbReference type="PANTHER" id="PTHR43777:SF1">
    <property type="entry name" value="MOLYBDENUM COFACTOR CYTIDYLYLTRANSFERASE"/>
    <property type="match status" value="1"/>
</dbReference>
<dbReference type="Gene3D" id="3.90.550.10">
    <property type="entry name" value="Spore Coat Polysaccharide Biosynthesis Protein SpsA, Chain A"/>
    <property type="match status" value="2"/>
</dbReference>
<dbReference type="AlphaFoldDB" id="A0A6H2H7I3"/>
<protein>
    <submittedName>
        <fullName evidence="3">Purine catabolism protein PucB</fullName>
    </submittedName>
</protein>
<proteinExistence type="predicted"/>
<accession>A0A6H2H7I3</accession>
<gene>
    <name evidence="3" type="primary">pucB</name>
    <name evidence="3" type="ORF">HC248_01035</name>
</gene>
<name>A0A6H2H7I3_9BURK</name>
<dbReference type="InterPro" id="IPR025877">
    <property type="entry name" value="MobA-like_NTP_Trfase"/>
</dbReference>
<evidence type="ECO:0000313" key="4">
    <source>
        <dbReference type="Proteomes" id="UP000502041"/>
    </source>
</evidence>
<dbReference type="PANTHER" id="PTHR43777">
    <property type="entry name" value="MOLYBDENUM COFACTOR CYTIDYLYLTRANSFERASE"/>
    <property type="match status" value="1"/>
</dbReference>
<organism evidence="3 4">
    <name type="scientific">Polaromonas vacuolata</name>
    <dbReference type="NCBI Taxonomy" id="37448"/>
    <lineage>
        <taxon>Bacteria</taxon>
        <taxon>Pseudomonadati</taxon>
        <taxon>Pseudomonadota</taxon>
        <taxon>Betaproteobacteria</taxon>
        <taxon>Burkholderiales</taxon>
        <taxon>Comamonadaceae</taxon>
        <taxon>Polaromonas</taxon>
    </lineage>
</organism>
<dbReference type="EMBL" id="CP051461">
    <property type="protein sequence ID" value="QJC55753.1"/>
    <property type="molecule type" value="Genomic_DNA"/>
</dbReference>
<evidence type="ECO:0000259" key="2">
    <source>
        <dbReference type="Pfam" id="PF12804"/>
    </source>
</evidence>